<keyword evidence="2" id="KW-0732">Signal</keyword>
<sequence length="211" mass="24633">MKKILMLLFLAGTVSAGFAQERKKVRPLEDLKLTEAQDKQVKDINRAYINNVKEIRQDQTLGKEEQKSKLQALGTARTEKLKSVLDAEQFAKLQRNRTATGERMKHDRKRGMHKKNDAAALKEIGLNETEGQELQSINKDFKSKAVALKKNSGMTKEQRMREMKKLNDERLTRIKTTLGEEKYARYDEWKKKEREQIRAMRKQRADKKSIQ</sequence>
<dbReference type="EMBL" id="BKAU01000002">
    <property type="protein sequence ID" value="GEP96285.1"/>
    <property type="molecule type" value="Genomic_DNA"/>
</dbReference>
<proteinExistence type="predicted"/>
<comment type="caution">
    <text evidence="3">The sequence shown here is derived from an EMBL/GenBank/DDBJ whole genome shotgun (WGS) entry which is preliminary data.</text>
</comment>
<accession>A0A512RKQ4</accession>
<evidence type="ECO:0008006" key="5">
    <source>
        <dbReference type="Google" id="ProtNLM"/>
    </source>
</evidence>
<dbReference type="AlphaFoldDB" id="A0A512RKQ4"/>
<feature type="signal peptide" evidence="2">
    <location>
        <begin position="1"/>
        <end position="19"/>
    </location>
</feature>
<dbReference type="OrthoDB" id="663693at2"/>
<evidence type="ECO:0000313" key="3">
    <source>
        <dbReference type="EMBL" id="GEP96285.1"/>
    </source>
</evidence>
<protein>
    <recommendedName>
        <fullName evidence="5">DUF4890 domain-containing protein</fullName>
    </recommendedName>
</protein>
<keyword evidence="4" id="KW-1185">Reference proteome</keyword>
<feature type="chain" id="PRO_5021858970" description="DUF4890 domain-containing protein" evidence="2">
    <location>
        <begin position="20"/>
        <end position="211"/>
    </location>
</feature>
<evidence type="ECO:0000256" key="1">
    <source>
        <dbReference type="SAM" id="MobiDB-lite"/>
    </source>
</evidence>
<feature type="region of interest" description="Disordered" evidence="1">
    <location>
        <begin position="96"/>
        <end position="115"/>
    </location>
</feature>
<dbReference type="RefSeq" id="WP_146862039.1">
    <property type="nucleotide sequence ID" value="NZ_BKAU01000002.1"/>
</dbReference>
<gene>
    <name evidence="3" type="ORF">CCY01nite_25450</name>
</gene>
<evidence type="ECO:0000256" key="2">
    <source>
        <dbReference type="SAM" id="SignalP"/>
    </source>
</evidence>
<evidence type="ECO:0000313" key="4">
    <source>
        <dbReference type="Proteomes" id="UP000321436"/>
    </source>
</evidence>
<dbReference type="Proteomes" id="UP000321436">
    <property type="component" value="Unassembled WGS sequence"/>
</dbReference>
<reference evidence="3 4" key="1">
    <citation type="submission" date="2019-07" db="EMBL/GenBank/DDBJ databases">
        <title>Whole genome shotgun sequence of Chitinophaga cymbidii NBRC 109752.</title>
        <authorList>
            <person name="Hosoyama A."/>
            <person name="Uohara A."/>
            <person name="Ohji S."/>
            <person name="Ichikawa N."/>
        </authorList>
    </citation>
    <scope>NUCLEOTIDE SEQUENCE [LARGE SCALE GENOMIC DNA]</scope>
    <source>
        <strain evidence="3 4">NBRC 109752</strain>
    </source>
</reference>
<organism evidence="3 4">
    <name type="scientific">Chitinophaga cymbidii</name>
    <dbReference type="NCBI Taxonomy" id="1096750"/>
    <lineage>
        <taxon>Bacteria</taxon>
        <taxon>Pseudomonadati</taxon>
        <taxon>Bacteroidota</taxon>
        <taxon>Chitinophagia</taxon>
        <taxon>Chitinophagales</taxon>
        <taxon>Chitinophagaceae</taxon>
        <taxon>Chitinophaga</taxon>
    </lineage>
</organism>
<name>A0A512RKQ4_9BACT</name>